<dbReference type="EnsemblPlants" id="AVESA.00010b.r2.6CG1148780.1">
    <property type="protein sequence ID" value="AVESA.00010b.r2.6CG1148780.1.CDS"/>
    <property type="gene ID" value="AVESA.00010b.r2.6CG1148780"/>
</dbReference>
<reference evidence="1" key="1">
    <citation type="submission" date="2021-05" db="EMBL/GenBank/DDBJ databases">
        <authorList>
            <person name="Scholz U."/>
            <person name="Mascher M."/>
            <person name="Fiebig A."/>
        </authorList>
    </citation>
    <scope>NUCLEOTIDE SEQUENCE [LARGE SCALE GENOMIC DNA]</scope>
</reference>
<dbReference type="Proteomes" id="UP001732700">
    <property type="component" value="Chromosome 6C"/>
</dbReference>
<protein>
    <submittedName>
        <fullName evidence="1">Uncharacterized protein</fullName>
    </submittedName>
</protein>
<organism evidence="1 2">
    <name type="scientific">Avena sativa</name>
    <name type="common">Oat</name>
    <dbReference type="NCBI Taxonomy" id="4498"/>
    <lineage>
        <taxon>Eukaryota</taxon>
        <taxon>Viridiplantae</taxon>
        <taxon>Streptophyta</taxon>
        <taxon>Embryophyta</taxon>
        <taxon>Tracheophyta</taxon>
        <taxon>Spermatophyta</taxon>
        <taxon>Magnoliopsida</taxon>
        <taxon>Liliopsida</taxon>
        <taxon>Poales</taxon>
        <taxon>Poaceae</taxon>
        <taxon>BOP clade</taxon>
        <taxon>Pooideae</taxon>
        <taxon>Poodae</taxon>
        <taxon>Poeae</taxon>
        <taxon>Poeae Chloroplast Group 1 (Aveneae type)</taxon>
        <taxon>Aveninae</taxon>
        <taxon>Avena</taxon>
    </lineage>
</organism>
<keyword evidence="2" id="KW-1185">Reference proteome</keyword>
<sequence length="463" mass="52011">MASQAPATIPEDLLVEIFLRLPTPAALARAAAACTSFRRLIKGCAFRRRFRSLHQPPLLGFMDAGGFHPAEAPHPSAPLAAALAPCAEDFSFVPPVVSSASYFSSATCSAHNFLAGIVPDDDELPRWRPRDARDGRVLLDWVSLNPRFVQMWGSPEDGSDVSVLMDSNELADHDPGAHATWNKRERCNAADFHLAVCDPLSRRYKLLPTIPEDFAARPEERLFEFVPMLAPTAEDESFKVICMATYQTKLVLFVFISTPTTREWRMSTFPIFAPLGASSSFDCVRGCFYWTDPWEWIDFLIVLDTGSMRFSYVDLLTGYHVQLRNLADQSTGRRRRLSAVVVGREGSIEMFSLVGQEGSFTLHHTSLQNDSQEWKLEKIIPLPGQYKDYSISKVGAAEGFVFFRGAPEGIHNEKVDCYSLEVKTYQITKVCSKMEIFFNRKHALPYFSFPPLLLEQPIDHQGI</sequence>
<accession>A0ACD5Z8W1</accession>
<evidence type="ECO:0000313" key="2">
    <source>
        <dbReference type="Proteomes" id="UP001732700"/>
    </source>
</evidence>
<evidence type="ECO:0000313" key="1">
    <source>
        <dbReference type="EnsemblPlants" id="AVESA.00010b.r2.6CG1148780.1.CDS"/>
    </source>
</evidence>
<name>A0ACD5Z8W1_AVESA</name>
<reference evidence="1" key="2">
    <citation type="submission" date="2025-09" db="UniProtKB">
        <authorList>
            <consortium name="EnsemblPlants"/>
        </authorList>
    </citation>
    <scope>IDENTIFICATION</scope>
</reference>
<proteinExistence type="predicted"/>